<evidence type="ECO:0000256" key="10">
    <source>
        <dbReference type="ARBA" id="ARBA00048567"/>
    </source>
</evidence>
<dbReference type="CDD" id="cd00464">
    <property type="entry name" value="SK"/>
    <property type="match status" value="1"/>
</dbReference>
<dbReference type="GO" id="GO:0004765">
    <property type="term" value="F:shikimate kinase activity"/>
    <property type="evidence" value="ECO:0007669"/>
    <property type="project" value="UniProtKB-EC"/>
</dbReference>
<evidence type="ECO:0000256" key="4">
    <source>
        <dbReference type="ARBA" id="ARBA00022605"/>
    </source>
</evidence>
<dbReference type="EC" id="2.7.1.71" evidence="3"/>
<evidence type="ECO:0000313" key="11">
    <source>
        <dbReference type="EMBL" id="SVA11740.1"/>
    </source>
</evidence>
<evidence type="ECO:0000256" key="5">
    <source>
        <dbReference type="ARBA" id="ARBA00022679"/>
    </source>
</evidence>
<evidence type="ECO:0000256" key="3">
    <source>
        <dbReference type="ARBA" id="ARBA00012154"/>
    </source>
</evidence>
<dbReference type="PRINTS" id="PR01100">
    <property type="entry name" value="SHIKIMTKNASE"/>
</dbReference>
<dbReference type="InterPro" id="IPR027417">
    <property type="entry name" value="P-loop_NTPase"/>
</dbReference>
<dbReference type="Pfam" id="PF01202">
    <property type="entry name" value="SKI"/>
    <property type="match status" value="1"/>
</dbReference>
<evidence type="ECO:0000256" key="8">
    <source>
        <dbReference type="ARBA" id="ARBA00022840"/>
    </source>
</evidence>
<dbReference type="PROSITE" id="PS01128">
    <property type="entry name" value="SHIKIMATE_KINASE"/>
    <property type="match status" value="1"/>
</dbReference>
<proteinExistence type="inferred from homology"/>
<evidence type="ECO:0000256" key="1">
    <source>
        <dbReference type="ARBA" id="ARBA00004842"/>
    </source>
</evidence>
<dbReference type="GO" id="GO:0009423">
    <property type="term" value="P:chorismate biosynthetic process"/>
    <property type="evidence" value="ECO:0007669"/>
    <property type="project" value="UniProtKB-UniPathway"/>
</dbReference>
<dbReference type="UniPathway" id="UPA00053">
    <property type="reaction ID" value="UER00088"/>
</dbReference>
<keyword evidence="8" id="KW-0067">ATP-binding</keyword>
<keyword evidence="4" id="KW-0028">Amino-acid biosynthesis</keyword>
<dbReference type="HAMAP" id="MF_00109">
    <property type="entry name" value="Shikimate_kinase"/>
    <property type="match status" value="1"/>
</dbReference>
<keyword evidence="6" id="KW-0547">Nucleotide-binding</keyword>
<evidence type="ECO:0000256" key="6">
    <source>
        <dbReference type="ARBA" id="ARBA00022741"/>
    </source>
</evidence>
<comment type="similarity">
    <text evidence="2">Belongs to the shikimate kinase family.</text>
</comment>
<dbReference type="EMBL" id="UINC01004094">
    <property type="protein sequence ID" value="SVA11740.1"/>
    <property type="molecule type" value="Genomic_DNA"/>
</dbReference>
<name>A0A381T6C9_9ZZZZ</name>
<comment type="pathway">
    <text evidence="1">Metabolic intermediate biosynthesis; chorismate biosynthesis; chorismate from D-erythrose 4-phosphate and phosphoenolpyruvate: step 5/7.</text>
</comment>
<evidence type="ECO:0000256" key="7">
    <source>
        <dbReference type="ARBA" id="ARBA00022777"/>
    </source>
</evidence>
<comment type="catalytic activity">
    <reaction evidence="10">
        <text>shikimate + ATP = 3-phosphoshikimate + ADP + H(+)</text>
        <dbReference type="Rhea" id="RHEA:13121"/>
        <dbReference type="ChEBI" id="CHEBI:15378"/>
        <dbReference type="ChEBI" id="CHEBI:30616"/>
        <dbReference type="ChEBI" id="CHEBI:36208"/>
        <dbReference type="ChEBI" id="CHEBI:145989"/>
        <dbReference type="ChEBI" id="CHEBI:456216"/>
        <dbReference type="EC" id="2.7.1.71"/>
    </reaction>
</comment>
<organism evidence="11">
    <name type="scientific">marine metagenome</name>
    <dbReference type="NCBI Taxonomy" id="408172"/>
    <lineage>
        <taxon>unclassified sequences</taxon>
        <taxon>metagenomes</taxon>
        <taxon>ecological metagenomes</taxon>
    </lineage>
</organism>
<dbReference type="GO" id="GO:0005829">
    <property type="term" value="C:cytosol"/>
    <property type="evidence" value="ECO:0007669"/>
    <property type="project" value="TreeGrafter"/>
</dbReference>
<dbReference type="GO" id="GO:0009073">
    <property type="term" value="P:aromatic amino acid family biosynthetic process"/>
    <property type="evidence" value="ECO:0007669"/>
    <property type="project" value="UniProtKB-KW"/>
</dbReference>
<keyword evidence="5" id="KW-0808">Transferase</keyword>
<protein>
    <recommendedName>
        <fullName evidence="3">shikimate kinase</fullName>
        <ecNumber evidence="3">2.7.1.71</ecNumber>
    </recommendedName>
</protein>
<dbReference type="SUPFAM" id="SSF52540">
    <property type="entry name" value="P-loop containing nucleoside triphosphate hydrolases"/>
    <property type="match status" value="1"/>
</dbReference>
<gene>
    <name evidence="11" type="ORF">METZ01_LOCUS64594</name>
</gene>
<keyword evidence="7" id="KW-0418">Kinase</keyword>
<reference evidence="11" key="1">
    <citation type="submission" date="2018-05" db="EMBL/GenBank/DDBJ databases">
        <authorList>
            <person name="Lanie J.A."/>
            <person name="Ng W.-L."/>
            <person name="Kazmierczak K.M."/>
            <person name="Andrzejewski T.M."/>
            <person name="Davidsen T.M."/>
            <person name="Wayne K.J."/>
            <person name="Tettelin H."/>
            <person name="Glass J.I."/>
            <person name="Rusch D."/>
            <person name="Podicherti R."/>
            <person name="Tsui H.-C.T."/>
            <person name="Winkler M.E."/>
        </authorList>
    </citation>
    <scope>NUCLEOTIDE SEQUENCE</scope>
</reference>
<dbReference type="InterPro" id="IPR000623">
    <property type="entry name" value="Shikimate_kinase/TSH1"/>
</dbReference>
<dbReference type="AlphaFoldDB" id="A0A381T6C9"/>
<dbReference type="InterPro" id="IPR031322">
    <property type="entry name" value="Shikimate/glucono_kinase"/>
</dbReference>
<accession>A0A381T6C9</accession>
<dbReference type="PANTHER" id="PTHR21087">
    <property type="entry name" value="SHIKIMATE KINASE"/>
    <property type="match status" value="1"/>
</dbReference>
<dbReference type="InterPro" id="IPR023000">
    <property type="entry name" value="Shikimate_kinase_CS"/>
</dbReference>
<dbReference type="PANTHER" id="PTHR21087:SF16">
    <property type="entry name" value="SHIKIMATE KINASE 1, CHLOROPLASTIC"/>
    <property type="match status" value="1"/>
</dbReference>
<evidence type="ECO:0000256" key="9">
    <source>
        <dbReference type="ARBA" id="ARBA00023141"/>
    </source>
</evidence>
<dbReference type="GO" id="GO:0005524">
    <property type="term" value="F:ATP binding"/>
    <property type="evidence" value="ECO:0007669"/>
    <property type="project" value="UniProtKB-KW"/>
</dbReference>
<keyword evidence="9" id="KW-0057">Aromatic amino acid biosynthesis</keyword>
<dbReference type="Gene3D" id="3.40.50.300">
    <property type="entry name" value="P-loop containing nucleotide triphosphate hydrolases"/>
    <property type="match status" value="1"/>
</dbReference>
<evidence type="ECO:0000256" key="2">
    <source>
        <dbReference type="ARBA" id="ARBA00006997"/>
    </source>
</evidence>
<sequence length="172" mass="19418">MLTDKVYLVGFMGAGKTTLATALGNRMNWRVEDSDRLVERNECMSVADIFTEYGERHFREAEHKVLTDLLPVRHLVIATGGGTFVSPENQALINLDGTSIWLDVSLERIIERLPMDGRRPLASDRSNLRRLFHSRRSAYGRASMRLNADRTSTSDLVEQVVSWLGSRPPSTK</sequence>
<dbReference type="GO" id="GO:0008652">
    <property type="term" value="P:amino acid biosynthetic process"/>
    <property type="evidence" value="ECO:0007669"/>
    <property type="project" value="UniProtKB-KW"/>
</dbReference>